<keyword evidence="6" id="KW-0808">Transferase</keyword>
<dbReference type="GO" id="GO:0004065">
    <property type="term" value="F:arylsulfatase activity"/>
    <property type="evidence" value="ECO:0007669"/>
    <property type="project" value="TreeGrafter"/>
</dbReference>
<dbReference type="InterPro" id="IPR050738">
    <property type="entry name" value="Sulfatase"/>
</dbReference>
<protein>
    <submittedName>
        <fullName evidence="6">Sulfatase-like hydrolase/transferase</fullName>
    </submittedName>
</protein>
<dbReference type="InterPro" id="IPR024607">
    <property type="entry name" value="Sulfatase_CS"/>
</dbReference>
<feature type="domain" description="Sulfatase N-terminal" evidence="5">
    <location>
        <begin position="6"/>
        <end position="352"/>
    </location>
</feature>
<reference evidence="6 7" key="1">
    <citation type="submission" date="2020-10" db="EMBL/GenBank/DDBJ databases">
        <title>Haloactinobacterium sp. RN3S43, a bacterium isolated from saline soil.</title>
        <authorList>
            <person name="Sun J.-Q."/>
        </authorList>
    </citation>
    <scope>NUCLEOTIDE SEQUENCE [LARGE SCALE GENOMIC DNA]</scope>
    <source>
        <strain evidence="6 7">RN3S43</strain>
    </source>
</reference>
<dbReference type="GO" id="GO:0046872">
    <property type="term" value="F:metal ion binding"/>
    <property type="evidence" value="ECO:0007669"/>
    <property type="project" value="UniProtKB-KW"/>
</dbReference>
<proteinExistence type="inferred from homology"/>
<dbReference type="EMBL" id="CP063169">
    <property type="protein sequence ID" value="QOR70285.1"/>
    <property type="molecule type" value="Genomic_DNA"/>
</dbReference>
<comment type="similarity">
    <text evidence="1">Belongs to the sulfatase family.</text>
</comment>
<name>A0A7M1SS15_9MICO</name>
<evidence type="ECO:0000256" key="4">
    <source>
        <dbReference type="ARBA" id="ARBA00022837"/>
    </source>
</evidence>
<evidence type="ECO:0000256" key="3">
    <source>
        <dbReference type="ARBA" id="ARBA00022801"/>
    </source>
</evidence>
<accession>A0A7M1SS15</accession>
<gene>
    <name evidence="6" type="ORF">IM660_17030</name>
</gene>
<keyword evidence="3 6" id="KW-0378">Hydrolase</keyword>
<evidence type="ECO:0000313" key="7">
    <source>
        <dbReference type="Proteomes" id="UP000593758"/>
    </source>
</evidence>
<dbReference type="PANTHER" id="PTHR42693">
    <property type="entry name" value="ARYLSULFATASE FAMILY MEMBER"/>
    <property type="match status" value="1"/>
</dbReference>
<dbReference type="InterPro" id="IPR000917">
    <property type="entry name" value="Sulfatase_N"/>
</dbReference>
<sequence>MASDRPNIVLVVTDQQRFDTLACYGFEAGHTPNLDRLAQQGAVVDAAYCTSPLCTPSRASMFTGKHVAEHGVEKLYDTLPESEGLFTERLRQVGYRTGLFGKLHVSGRADEAEHRHPGDGFDVYEWCNEASLDMESPLHAYDAWLAEKDPEFRERLRTEGRGVLHYPREVHMSHWIADRALGFIDETTAAQQPFLAYLGFFDPHNPFDDYPEEFAAHVGDLPPVRPVPERIPGGLQREIDSKTVAAHVAGGDLEAARVGYHASIALLDAEIGRVLDRIDELGIAEDTLVIVTGDHGEMLGDRGRMTKGAFFYESCVRVPLIIRHPGEVPDGVRVPEPVLPTDIAATVLSAAGLDHGDLENVLDLRLLASGETEPHAFVASSYRNGGVAVGRSITYFDPPLLATMIRSGRHKLVRYHDPVAPDGQLFDLEADPGEDADLWEDPALADVRADLTATLLDWQVRQHWRAGPRGGERRPHNTVA</sequence>
<evidence type="ECO:0000259" key="5">
    <source>
        <dbReference type="Pfam" id="PF00884"/>
    </source>
</evidence>
<dbReference type="SUPFAM" id="SSF53649">
    <property type="entry name" value="Alkaline phosphatase-like"/>
    <property type="match status" value="1"/>
</dbReference>
<dbReference type="GO" id="GO:0016740">
    <property type="term" value="F:transferase activity"/>
    <property type="evidence" value="ECO:0007669"/>
    <property type="project" value="UniProtKB-KW"/>
</dbReference>
<dbReference type="Pfam" id="PF00884">
    <property type="entry name" value="Sulfatase"/>
    <property type="match status" value="1"/>
</dbReference>
<dbReference type="RefSeq" id="WP_193496969.1">
    <property type="nucleotide sequence ID" value="NZ_CP063169.1"/>
</dbReference>
<dbReference type="AlphaFoldDB" id="A0A7M1SS15"/>
<organism evidence="6 7">
    <name type="scientific">Ruania alkalisoli</name>
    <dbReference type="NCBI Taxonomy" id="2779775"/>
    <lineage>
        <taxon>Bacteria</taxon>
        <taxon>Bacillati</taxon>
        <taxon>Actinomycetota</taxon>
        <taxon>Actinomycetes</taxon>
        <taxon>Micrococcales</taxon>
        <taxon>Ruaniaceae</taxon>
        <taxon>Ruania</taxon>
    </lineage>
</organism>
<dbReference type="KEGG" id="halt:IM660_17030"/>
<evidence type="ECO:0000313" key="6">
    <source>
        <dbReference type="EMBL" id="QOR70285.1"/>
    </source>
</evidence>
<dbReference type="PANTHER" id="PTHR42693:SF53">
    <property type="entry name" value="ENDO-4-O-SULFATASE"/>
    <property type="match status" value="1"/>
</dbReference>
<dbReference type="InterPro" id="IPR017850">
    <property type="entry name" value="Alkaline_phosphatase_core_sf"/>
</dbReference>
<keyword evidence="4" id="KW-0106">Calcium</keyword>
<evidence type="ECO:0000256" key="1">
    <source>
        <dbReference type="ARBA" id="ARBA00008779"/>
    </source>
</evidence>
<evidence type="ECO:0000256" key="2">
    <source>
        <dbReference type="ARBA" id="ARBA00022723"/>
    </source>
</evidence>
<keyword evidence="7" id="KW-1185">Reference proteome</keyword>
<dbReference type="PROSITE" id="PS00523">
    <property type="entry name" value="SULFATASE_1"/>
    <property type="match status" value="1"/>
</dbReference>
<keyword evidence="2" id="KW-0479">Metal-binding</keyword>
<dbReference type="Gene3D" id="3.40.720.10">
    <property type="entry name" value="Alkaline Phosphatase, subunit A"/>
    <property type="match status" value="1"/>
</dbReference>
<dbReference type="Proteomes" id="UP000593758">
    <property type="component" value="Chromosome"/>
</dbReference>